<keyword evidence="2" id="KW-0503">Monooxygenase</keyword>
<gene>
    <name evidence="2" type="ORF">DNF11_2573</name>
</gene>
<dbReference type="AlphaFoldDB" id="A0A3G2S5Z3"/>
<feature type="region of interest" description="Disordered" evidence="1">
    <location>
        <begin position="378"/>
        <end position="419"/>
    </location>
</feature>
<dbReference type="PANTHER" id="PTHR38663:SF1">
    <property type="entry name" value="L-ORNITHINE N(5)-MONOOXYGENASE"/>
    <property type="match status" value="1"/>
</dbReference>
<dbReference type="GO" id="GO:0004497">
    <property type="term" value="F:monooxygenase activity"/>
    <property type="evidence" value="ECO:0007669"/>
    <property type="project" value="UniProtKB-KW"/>
</dbReference>
<dbReference type="PANTHER" id="PTHR38663">
    <property type="match status" value="1"/>
</dbReference>
<name>A0A3G2S5Z3_MALR7</name>
<protein>
    <submittedName>
        <fullName evidence="2">Lysine/ornithine N-monooxygenase</fullName>
    </submittedName>
</protein>
<sequence length="713" mass="79915">MPLSQHRITTSLVTSESEYPIEPLLDAHGRPLRVRDRAYFDLVVIGSGPAALTFVTRWLEERPAALYLEDERQHLHWLKRQTHAAPVLETRKPTKSSDRIIKTNQKNEWHMRKSSLRVLIVDKLGDGWLGQWHRNFGSYEIPFLRSPMFFHPDPSDLDGLLEYAVQTERASTGPYTYVCDMLTGRQSQSKSRSRSAKKGALQRPDLLEVPGVVGREVSKHKWKQSKHRRQAQMFSALGPVVNERDRRDYQNPSTPLFRDFTNHLVDRYHLHPQKGKDGKVRPLSEWLASDDEHQMPAMLLRAEVIDMDYGRLEKERADGSLDEEEGFSLHMADGSCIGAKYVVSAIGYGGRPSVPTWLATASKKSPTAKRDFVDRVTEADSDNASNASSSTEPSTAESEGEESDKYEHPPPNSMGDGWAHSSAIAAPSYSVPPPHIAARIASGRPTTAIVIGGGLTSAQLTDQCVRRGFSRVILVMRGFFKVKPFDFSVDWVGKYANAQKMQFWQSDDAKDRMNMINEGRDGGSINPVYAKVLLQHAQDGRVELRTHTEIEDAEWDAQTQKWSLKLHRKDHARADSQYMNNAQQPGTSVPVIADYIVSSTGSDVSFRKLPFMHTLAEKMQIPEVSGVPIVNEDLQYGSIPLYCIGAYSAVQIGPTAFNLGGIREGADRVAAHIRDKTEEHDEATLRTTADSDEPSLGHFAHFLYHHLQLDAAD</sequence>
<dbReference type="InterPro" id="IPR036188">
    <property type="entry name" value="FAD/NAD-bd_sf"/>
</dbReference>
<evidence type="ECO:0000256" key="1">
    <source>
        <dbReference type="SAM" id="MobiDB-lite"/>
    </source>
</evidence>
<keyword evidence="3" id="KW-1185">Reference proteome</keyword>
<keyword evidence="2" id="KW-0560">Oxidoreductase</keyword>
<evidence type="ECO:0000313" key="3">
    <source>
        <dbReference type="Proteomes" id="UP000269793"/>
    </source>
</evidence>
<organism evidence="2 3">
    <name type="scientific">Malassezia restricta (strain ATCC 96810 / NBRC 103918 / CBS 7877)</name>
    <name type="common">Seborrheic dermatitis infection agent</name>
    <dbReference type="NCBI Taxonomy" id="425264"/>
    <lineage>
        <taxon>Eukaryota</taxon>
        <taxon>Fungi</taxon>
        <taxon>Dikarya</taxon>
        <taxon>Basidiomycota</taxon>
        <taxon>Ustilaginomycotina</taxon>
        <taxon>Malasseziomycetes</taxon>
        <taxon>Malasseziales</taxon>
        <taxon>Malasseziaceae</taxon>
        <taxon>Malassezia</taxon>
    </lineage>
</organism>
<dbReference type="Gene3D" id="3.50.50.60">
    <property type="entry name" value="FAD/NAD(P)-binding domain"/>
    <property type="match status" value="1"/>
</dbReference>
<feature type="compositionally biased region" description="Low complexity" evidence="1">
    <location>
        <begin position="382"/>
        <end position="397"/>
    </location>
</feature>
<proteinExistence type="predicted"/>
<dbReference type="Proteomes" id="UP000269793">
    <property type="component" value="Chromosome IV"/>
</dbReference>
<dbReference type="VEuPathDB" id="FungiDB:DNF11_2573"/>
<reference evidence="2 3" key="1">
    <citation type="submission" date="2018-10" db="EMBL/GenBank/DDBJ databases">
        <title>Complete genome sequence of Malassezia restricta CBS 7877.</title>
        <authorList>
            <person name="Morand S.C."/>
            <person name="Bertignac M."/>
            <person name="Iltis A."/>
            <person name="Kolder I."/>
            <person name="Pirovano W."/>
            <person name="Jourdain R."/>
            <person name="Clavaud C."/>
        </authorList>
    </citation>
    <scope>NUCLEOTIDE SEQUENCE [LARGE SCALE GENOMIC DNA]</scope>
    <source>
        <strain evidence="2 3">CBS 7877</strain>
    </source>
</reference>
<accession>A0A3G2S5Z3</accession>
<dbReference type="SUPFAM" id="SSF51905">
    <property type="entry name" value="FAD/NAD(P)-binding domain"/>
    <property type="match status" value="2"/>
</dbReference>
<evidence type="ECO:0000313" key="2">
    <source>
        <dbReference type="EMBL" id="AYO43523.1"/>
    </source>
</evidence>
<dbReference type="OrthoDB" id="76038at2759"/>
<dbReference type="EMBL" id="CP033151">
    <property type="protein sequence ID" value="AYO43523.1"/>
    <property type="molecule type" value="Genomic_DNA"/>
</dbReference>